<dbReference type="PRINTS" id="PR00069">
    <property type="entry name" value="ALDKETRDTASE"/>
</dbReference>
<comment type="caution">
    <text evidence="3">The sequence shown here is derived from an EMBL/GenBank/DDBJ whole genome shotgun (WGS) entry which is preliminary data.</text>
</comment>
<evidence type="ECO:0000259" key="2">
    <source>
        <dbReference type="Pfam" id="PF00248"/>
    </source>
</evidence>
<feature type="domain" description="NADP-dependent oxidoreductase" evidence="2">
    <location>
        <begin position="16"/>
        <end position="305"/>
    </location>
</feature>
<dbReference type="InterPro" id="IPR023210">
    <property type="entry name" value="NADP_OxRdtase_dom"/>
</dbReference>
<organism evidence="3 4">
    <name type="scientific">Nocardiopsis sediminis</name>
    <dbReference type="NCBI Taxonomy" id="1778267"/>
    <lineage>
        <taxon>Bacteria</taxon>
        <taxon>Bacillati</taxon>
        <taxon>Actinomycetota</taxon>
        <taxon>Actinomycetes</taxon>
        <taxon>Streptosporangiales</taxon>
        <taxon>Nocardiopsidaceae</taxon>
        <taxon>Nocardiopsis</taxon>
    </lineage>
</organism>
<dbReference type="InterPro" id="IPR036812">
    <property type="entry name" value="NAD(P)_OxRdtase_dom_sf"/>
</dbReference>
<keyword evidence="4" id="KW-1185">Reference proteome</keyword>
<dbReference type="PANTHER" id="PTHR43364:SF4">
    <property type="entry name" value="NAD(P)-LINKED OXIDOREDUCTASE SUPERFAMILY PROTEIN"/>
    <property type="match status" value="1"/>
</dbReference>
<evidence type="ECO:0000256" key="1">
    <source>
        <dbReference type="ARBA" id="ARBA00023002"/>
    </source>
</evidence>
<dbReference type="SUPFAM" id="SSF51430">
    <property type="entry name" value="NAD(P)-linked oxidoreductase"/>
    <property type="match status" value="1"/>
</dbReference>
<dbReference type="Pfam" id="PF00248">
    <property type="entry name" value="Aldo_ket_red"/>
    <property type="match status" value="1"/>
</dbReference>
<protein>
    <submittedName>
        <fullName evidence="3">Aldo/keto reductase</fullName>
    </submittedName>
</protein>
<gene>
    <name evidence="3" type="ORF">ACFOVU_07590</name>
</gene>
<dbReference type="Proteomes" id="UP001595847">
    <property type="component" value="Unassembled WGS sequence"/>
</dbReference>
<name>A0ABV8FLC1_9ACTN</name>
<evidence type="ECO:0000313" key="4">
    <source>
        <dbReference type="Proteomes" id="UP001595847"/>
    </source>
</evidence>
<evidence type="ECO:0000313" key="3">
    <source>
        <dbReference type="EMBL" id="MFC3995772.1"/>
    </source>
</evidence>
<accession>A0ABV8FLC1</accession>
<sequence length="338" mass="36053">MRYRPLGRSGLRVSQLFLGAMGFYESGGADGMRGHRAVLDAYADAGGNVVDTASAYGESESVLGELLTGRRDRFVVSTKYTISRDQADPNAGGNHRKNLILSLERSLRRLRTDYIDLYWVHVWDRHTPVEETVRALDDAVRAGKVLYVGFSDTPAWVVSRADALAQWRDRTPVSAVQVPYSLLKRDAERELLPMAEASGMTVAAWAPLAGGVLSGKFTGPGAVTSDSRVAPASLTPRDHAVAGAVREVAAELGATPAQVALAWLLARSPAVHPIVGARDAGQVTENMGAVDVALPEEAARRLESAAAFEAGFPGDFIAECEADPWVFGTASVDPGARP</sequence>
<dbReference type="EMBL" id="JBHSBH010000005">
    <property type="protein sequence ID" value="MFC3995772.1"/>
    <property type="molecule type" value="Genomic_DNA"/>
</dbReference>
<dbReference type="PANTHER" id="PTHR43364">
    <property type="entry name" value="NADH-SPECIFIC METHYLGLYOXAL REDUCTASE-RELATED"/>
    <property type="match status" value="1"/>
</dbReference>
<dbReference type="CDD" id="cd19080">
    <property type="entry name" value="AKR_AKR9A_9B"/>
    <property type="match status" value="1"/>
</dbReference>
<dbReference type="Gene3D" id="3.20.20.100">
    <property type="entry name" value="NADP-dependent oxidoreductase domain"/>
    <property type="match status" value="1"/>
</dbReference>
<dbReference type="InterPro" id="IPR050523">
    <property type="entry name" value="AKR_Detox_Biosynth"/>
</dbReference>
<dbReference type="RefSeq" id="WP_378531243.1">
    <property type="nucleotide sequence ID" value="NZ_JBHSBH010000005.1"/>
</dbReference>
<dbReference type="InterPro" id="IPR020471">
    <property type="entry name" value="AKR"/>
</dbReference>
<keyword evidence="1" id="KW-0560">Oxidoreductase</keyword>
<reference evidence="4" key="1">
    <citation type="journal article" date="2019" name="Int. J. Syst. Evol. Microbiol.">
        <title>The Global Catalogue of Microorganisms (GCM) 10K type strain sequencing project: providing services to taxonomists for standard genome sequencing and annotation.</title>
        <authorList>
            <consortium name="The Broad Institute Genomics Platform"/>
            <consortium name="The Broad Institute Genome Sequencing Center for Infectious Disease"/>
            <person name="Wu L."/>
            <person name="Ma J."/>
        </authorList>
    </citation>
    <scope>NUCLEOTIDE SEQUENCE [LARGE SCALE GENOMIC DNA]</scope>
    <source>
        <strain evidence="4">TBRC 1826</strain>
    </source>
</reference>
<proteinExistence type="predicted"/>